<protein>
    <recommendedName>
        <fullName evidence="3">AMP-dependent synthetase/ligase domain-containing protein</fullName>
    </recommendedName>
</protein>
<dbReference type="InterPro" id="IPR000873">
    <property type="entry name" value="AMP-dep_synth/lig_dom"/>
</dbReference>
<dbReference type="RefSeq" id="WP_136843003.1">
    <property type="nucleotide sequence ID" value="NZ_SUPL01000004.1"/>
</dbReference>
<keyword evidence="2" id="KW-0067">ATP-binding</keyword>
<dbReference type="PANTHER" id="PTHR43272:SF33">
    <property type="entry name" value="AMP-BINDING DOMAIN-CONTAINING PROTEIN-RELATED"/>
    <property type="match status" value="1"/>
</dbReference>
<evidence type="ECO:0000313" key="5">
    <source>
        <dbReference type="Proteomes" id="UP000307657"/>
    </source>
</evidence>
<dbReference type="GO" id="GO:0004467">
    <property type="term" value="F:long-chain fatty acid-CoA ligase activity"/>
    <property type="evidence" value="ECO:0007669"/>
    <property type="project" value="TreeGrafter"/>
</dbReference>
<dbReference type="GO" id="GO:0016020">
    <property type="term" value="C:membrane"/>
    <property type="evidence" value="ECO:0007669"/>
    <property type="project" value="TreeGrafter"/>
</dbReference>
<name>A0A4U0EZR0_9FLAO</name>
<dbReference type="EMBL" id="SUPL01000004">
    <property type="protein sequence ID" value="TJY35872.1"/>
    <property type="molecule type" value="Genomic_DNA"/>
</dbReference>
<dbReference type="InterPro" id="IPR020845">
    <property type="entry name" value="AMP-binding_CS"/>
</dbReference>
<reference evidence="4 5" key="1">
    <citation type="submission" date="2019-04" db="EMBL/GenBank/DDBJ databases">
        <title>Lacinutrix sp. nov., isolated from marine water.</title>
        <authorList>
            <person name="Kim W."/>
        </authorList>
    </citation>
    <scope>NUCLEOTIDE SEQUENCE [LARGE SCALE GENOMIC DNA]</scope>
    <source>
        <strain evidence="4 5">CAU 1491</strain>
    </source>
</reference>
<evidence type="ECO:0000313" key="4">
    <source>
        <dbReference type="EMBL" id="TJY35872.1"/>
    </source>
</evidence>
<evidence type="ECO:0000256" key="2">
    <source>
        <dbReference type="ARBA" id="ARBA00022840"/>
    </source>
</evidence>
<dbReference type="PANTHER" id="PTHR43272">
    <property type="entry name" value="LONG-CHAIN-FATTY-ACID--COA LIGASE"/>
    <property type="match status" value="1"/>
</dbReference>
<dbReference type="OrthoDB" id="9803968at2"/>
<dbReference type="Pfam" id="PF00501">
    <property type="entry name" value="AMP-binding"/>
    <property type="match status" value="1"/>
</dbReference>
<dbReference type="Proteomes" id="UP000307657">
    <property type="component" value="Unassembled WGS sequence"/>
</dbReference>
<evidence type="ECO:0000259" key="3">
    <source>
        <dbReference type="Pfam" id="PF00501"/>
    </source>
</evidence>
<sequence>MSEIQTPLDAFLKWERETPNKIFLKQPVKGKQITYTFLEAGIEARKIASYLVSLNLPKRSHIALLSKNCAHWLMSDLAIMMANHVSIPIYPTLNDASIKQILEHSESKAIIIGKLDNFKSQKEGIPNIQKISIDLYGVNEGKLWEDIINKGEALTEIQTINIDDLHTIIYTSGTTGSPKGVMHTIRNFSESISVFNGAVKIQDNPSFFSYLPLAHVAERMAIGTMGFYKGAEFSFPESLETFAKDLERCQPHSFFAVPRIWTKFQEKILEKFPQKKLSFLLNIPILNSLIKKKLKQKLGLARAQYCFSGAAPLASSLMEWYKTIGITIYQAYGMTEDCILSHCNLPGANKIGTVGKTWPNTKIKLSEEGEIRIKNPCMFKGYYKAPDITANVFDDEGYFKTGDKGEYDHDGFLTITGRAKDEFKTDKGKYISPSPIELELSKNTDIEQICVVGTGIPQPIALITLSELGRAKSKEDLSKGLTETVNQLNPSLEKHEKIEKVVIMKEDWNVDNGLTTPTLKVKRNSIEKIHQQFYKSWFEMDDKVIFE</sequence>
<gene>
    <name evidence="4" type="ORF">E5167_08370</name>
</gene>
<organism evidence="4 5">
    <name type="scientific">Pontimicrobium aquaticum</name>
    <dbReference type="NCBI Taxonomy" id="2565367"/>
    <lineage>
        <taxon>Bacteria</taxon>
        <taxon>Pseudomonadati</taxon>
        <taxon>Bacteroidota</taxon>
        <taxon>Flavobacteriia</taxon>
        <taxon>Flavobacteriales</taxon>
        <taxon>Flavobacteriaceae</taxon>
        <taxon>Pontimicrobium</taxon>
    </lineage>
</organism>
<keyword evidence="5" id="KW-1185">Reference proteome</keyword>
<dbReference type="AlphaFoldDB" id="A0A4U0EZR0"/>
<evidence type="ECO:0000256" key="1">
    <source>
        <dbReference type="ARBA" id="ARBA00022741"/>
    </source>
</evidence>
<dbReference type="SUPFAM" id="SSF56801">
    <property type="entry name" value="Acetyl-CoA synthetase-like"/>
    <property type="match status" value="1"/>
</dbReference>
<keyword evidence="1" id="KW-0547">Nucleotide-binding</keyword>
<dbReference type="PROSITE" id="PS00455">
    <property type="entry name" value="AMP_BINDING"/>
    <property type="match status" value="1"/>
</dbReference>
<accession>A0A4U0EZR0</accession>
<dbReference type="Pfam" id="PF23562">
    <property type="entry name" value="AMP-binding_C_3"/>
    <property type="match status" value="1"/>
</dbReference>
<proteinExistence type="predicted"/>
<dbReference type="GO" id="GO:0005524">
    <property type="term" value="F:ATP binding"/>
    <property type="evidence" value="ECO:0007669"/>
    <property type="project" value="UniProtKB-KW"/>
</dbReference>
<feature type="domain" description="AMP-dependent synthetase/ligase" evidence="3">
    <location>
        <begin position="14"/>
        <end position="383"/>
    </location>
</feature>
<comment type="caution">
    <text evidence="4">The sequence shown here is derived from an EMBL/GenBank/DDBJ whole genome shotgun (WGS) entry which is preliminary data.</text>
</comment>
<dbReference type="InterPro" id="IPR042099">
    <property type="entry name" value="ANL_N_sf"/>
</dbReference>
<dbReference type="Gene3D" id="3.40.50.12780">
    <property type="entry name" value="N-terminal domain of ligase-like"/>
    <property type="match status" value="1"/>
</dbReference>